<evidence type="ECO:0000256" key="1">
    <source>
        <dbReference type="ARBA" id="ARBA00022801"/>
    </source>
</evidence>
<dbReference type="InterPro" id="IPR015797">
    <property type="entry name" value="NUDIX_hydrolase-like_dom_sf"/>
</dbReference>
<dbReference type="PROSITE" id="PS00893">
    <property type="entry name" value="NUDIX_BOX"/>
    <property type="match status" value="1"/>
</dbReference>
<keyword evidence="4" id="KW-1185">Reference proteome</keyword>
<dbReference type="OrthoDB" id="9786032at2"/>
<evidence type="ECO:0000259" key="2">
    <source>
        <dbReference type="PROSITE" id="PS51462"/>
    </source>
</evidence>
<dbReference type="InterPro" id="IPR020084">
    <property type="entry name" value="NUDIX_hydrolase_CS"/>
</dbReference>
<dbReference type="PANTHER" id="PTHR10885">
    <property type="entry name" value="ISOPENTENYL-DIPHOSPHATE DELTA-ISOMERASE"/>
    <property type="match status" value="1"/>
</dbReference>
<dbReference type="EMBL" id="CP036276">
    <property type="protein sequence ID" value="QDU42521.1"/>
    <property type="molecule type" value="Genomic_DNA"/>
</dbReference>
<dbReference type="Gene3D" id="3.90.79.10">
    <property type="entry name" value="Nucleoside Triphosphate Pyrophosphohydrolase"/>
    <property type="match status" value="1"/>
</dbReference>
<sequence>MPQEIFDIVDERDIVIGQAPRAEVHARRLMHRAVHIFLFNSRGEFLLQMRSAHKDEYPLTYTSSCSGHVDTGETYEVAASRELGEELGLSCPLEPLHKFAATPELAMEHSMLYRAVSDDEPVIDEYEIDFVRFHTLDEVRDMLATQPETFSPPLRELLSWYFQNIS</sequence>
<dbReference type="Proteomes" id="UP000319383">
    <property type="component" value="Chromosome"/>
</dbReference>
<dbReference type="InterPro" id="IPR000086">
    <property type="entry name" value="NUDIX_hydrolase_dom"/>
</dbReference>
<name>A0A517ZJ65_9PLAN</name>
<dbReference type="AlphaFoldDB" id="A0A517ZJ65"/>
<dbReference type="PANTHER" id="PTHR10885:SF0">
    <property type="entry name" value="ISOPENTENYL-DIPHOSPHATE DELTA-ISOMERASE"/>
    <property type="match status" value="1"/>
</dbReference>
<dbReference type="KEGG" id="sdyn:Mal52_09840"/>
<keyword evidence="1 3" id="KW-0378">Hydrolase</keyword>
<accession>A0A517ZJ65</accession>
<dbReference type="Pfam" id="PF00293">
    <property type="entry name" value="NUDIX"/>
    <property type="match status" value="1"/>
</dbReference>
<dbReference type="GO" id="GO:0016787">
    <property type="term" value="F:hydrolase activity"/>
    <property type="evidence" value="ECO:0007669"/>
    <property type="project" value="UniProtKB-KW"/>
</dbReference>
<feature type="domain" description="Nudix hydrolase" evidence="2">
    <location>
        <begin position="29"/>
        <end position="156"/>
    </location>
</feature>
<dbReference type="RefSeq" id="WP_145374562.1">
    <property type="nucleotide sequence ID" value="NZ_CP036270.1"/>
</dbReference>
<evidence type="ECO:0000313" key="3">
    <source>
        <dbReference type="EMBL" id="QDU42521.1"/>
    </source>
</evidence>
<dbReference type="PROSITE" id="PS51462">
    <property type="entry name" value="NUDIX"/>
    <property type="match status" value="1"/>
</dbReference>
<evidence type="ECO:0000313" key="4">
    <source>
        <dbReference type="Proteomes" id="UP000319383"/>
    </source>
</evidence>
<dbReference type="CDD" id="cd04692">
    <property type="entry name" value="NUDIX_Hydrolase"/>
    <property type="match status" value="1"/>
</dbReference>
<organism evidence="3 4">
    <name type="scientific">Symmachiella dynata</name>
    <dbReference type="NCBI Taxonomy" id="2527995"/>
    <lineage>
        <taxon>Bacteria</taxon>
        <taxon>Pseudomonadati</taxon>
        <taxon>Planctomycetota</taxon>
        <taxon>Planctomycetia</taxon>
        <taxon>Planctomycetales</taxon>
        <taxon>Planctomycetaceae</taxon>
        <taxon>Symmachiella</taxon>
    </lineage>
</organism>
<proteinExistence type="predicted"/>
<reference evidence="3 4" key="1">
    <citation type="submission" date="2019-02" db="EMBL/GenBank/DDBJ databases">
        <title>Deep-cultivation of Planctomycetes and their phenomic and genomic characterization uncovers novel biology.</title>
        <authorList>
            <person name="Wiegand S."/>
            <person name="Jogler M."/>
            <person name="Boedeker C."/>
            <person name="Pinto D."/>
            <person name="Vollmers J."/>
            <person name="Rivas-Marin E."/>
            <person name="Kohn T."/>
            <person name="Peeters S.H."/>
            <person name="Heuer A."/>
            <person name="Rast P."/>
            <person name="Oberbeckmann S."/>
            <person name="Bunk B."/>
            <person name="Jeske O."/>
            <person name="Meyerdierks A."/>
            <person name="Storesund J.E."/>
            <person name="Kallscheuer N."/>
            <person name="Luecker S."/>
            <person name="Lage O.M."/>
            <person name="Pohl T."/>
            <person name="Merkel B.J."/>
            <person name="Hornburger P."/>
            <person name="Mueller R.-W."/>
            <person name="Bruemmer F."/>
            <person name="Labrenz M."/>
            <person name="Spormann A.M."/>
            <person name="Op den Camp H."/>
            <person name="Overmann J."/>
            <person name="Amann R."/>
            <person name="Jetten M.S.M."/>
            <person name="Mascher T."/>
            <person name="Medema M.H."/>
            <person name="Devos D.P."/>
            <person name="Kaster A.-K."/>
            <person name="Ovreas L."/>
            <person name="Rohde M."/>
            <person name="Galperin M.Y."/>
            <person name="Jogler C."/>
        </authorList>
    </citation>
    <scope>NUCLEOTIDE SEQUENCE [LARGE SCALE GENOMIC DNA]</scope>
    <source>
        <strain evidence="3 4">Mal52</strain>
    </source>
</reference>
<dbReference type="EC" id="3.6.1.-" evidence="3"/>
<gene>
    <name evidence="3" type="ORF">Mal52_09840</name>
</gene>
<dbReference type="SUPFAM" id="SSF55811">
    <property type="entry name" value="Nudix"/>
    <property type="match status" value="1"/>
</dbReference>
<protein>
    <submittedName>
        <fullName evidence="3">Nudix hydrolase</fullName>
        <ecNumber evidence="3">3.6.1.-</ecNumber>
    </submittedName>
</protein>